<evidence type="ECO:0000313" key="3">
    <source>
        <dbReference type="Proteomes" id="UP000887563"/>
    </source>
</evidence>
<feature type="region of interest" description="Disordered" evidence="1">
    <location>
        <begin position="1057"/>
        <end position="1103"/>
    </location>
</feature>
<dbReference type="PANTHER" id="PTHR47331">
    <property type="entry name" value="PHD-TYPE DOMAIN-CONTAINING PROTEIN"/>
    <property type="match status" value="1"/>
</dbReference>
<accession>A0A914KYY7</accession>
<feature type="compositionally biased region" description="Basic and acidic residues" evidence="1">
    <location>
        <begin position="331"/>
        <end position="367"/>
    </location>
</feature>
<evidence type="ECO:0000259" key="2">
    <source>
        <dbReference type="Pfam" id="PF05585"/>
    </source>
</evidence>
<feature type="region of interest" description="Disordered" evidence="1">
    <location>
        <begin position="477"/>
        <end position="512"/>
    </location>
</feature>
<organism evidence="3 4">
    <name type="scientific">Meloidogyne incognita</name>
    <name type="common">Southern root-knot nematode worm</name>
    <name type="synonym">Oxyuris incognita</name>
    <dbReference type="NCBI Taxonomy" id="6306"/>
    <lineage>
        <taxon>Eukaryota</taxon>
        <taxon>Metazoa</taxon>
        <taxon>Ecdysozoa</taxon>
        <taxon>Nematoda</taxon>
        <taxon>Chromadorea</taxon>
        <taxon>Rhabditida</taxon>
        <taxon>Tylenchina</taxon>
        <taxon>Tylenchomorpha</taxon>
        <taxon>Tylenchoidea</taxon>
        <taxon>Meloidogynidae</taxon>
        <taxon>Meloidogyninae</taxon>
        <taxon>Meloidogyne</taxon>
        <taxon>Meloidogyne incognita group</taxon>
    </lineage>
</organism>
<feature type="region of interest" description="Disordered" evidence="1">
    <location>
        <begin position="890"/>
        <end position="929"/>
    </location>
</feature>
<evidence type="ECO:0000313" key="4">
    <source>
        <dbReference type="WBParaSite" id="Minc3s00183g07003"/>
    </source>
</evidence>
<keyword evidence="3" id="KW-1185">Reference proteome</keyword>
<feature type="region of interest" description="Disordered" evidence="1">
    <location>
        <begin position="331"/>
        <end position="392"/>
    </location>
</feature>
<sequence>MSSPLEQRLQITISKIVELLKADPSEFDSDRVQDMALEEEIIELESLIEDLDNLVKGLCAAKDEINSVFEDWTELNRKATALERPEFDASFKAFEAKNKPSFYYNEAEKRLTMLRMARSKLGRKLRLKQLNLRRESAQIEQAPQIAPVSHEVRHQALNIGKFYGTDPDLWPDWWELFMSIHEDSGLSTERKFLYLRSFIPQESPAGLLIDGFQPSEYGQAIDLLKQNYENKDRRIRNLQQQILTLPHCNTLEDVRKFYLNLERICRQLAGLGNDTDSDLYYNLLETKLTRPMLREILAVKKEAGDSWTTSKFRLELKRLLESEMEISSILKKMDDGKKGEEKKQFSKPKDEHHTPKRTGNEKRMSPRDEDDSPPPTVACPTVGKSNRNETVREKKGKRSLYCYFCQKKHWSNECRNYSTLQARKERIKEEKRCIRCCRLGHEAADCQHPSKCLGCSGAHPLALCPNQKIPQQPKFKQSASVGKQNGFKKKWTQEKIKQSADDGKQSHYQKKWTPHKWTPKKWKMDSIGETAPETQAIGFKYCLLKCVQAKMFNPKFGRKKNASGTIFIDSGSQSSMISERLANELMLKPHSFEKLELRGVGPRDLATSSYSKMVKVGLETSEGPMKLELLVVPSEHLPPMVTVQIDDQDESTLETKPLEVKHRIENPDVLIGAKYLNELEIAKIRQLPSGFWLSKSILGPLLDSEGEPIASAIVSQLPELNCVCPKIEARNNCLHIRKGTVKRSHETAIQKSNKEWIAAQKPGSTKNNWLNLRPCGGSVVPLADEDAPQNFRRRRRIKKYNEGTARKENAESENIGKQPHKQLYPPEIKKGRDQRNNIGLQQVRQKSHTGVSEKERSIQRFEQLTPPLAQERKLNFDCAKVRKEIKYKKEKLRTGKAKSSGPQHSRGVRLENSSICENNRGEGKIQPQSKKREYVNRKSLLIKGELIEKRKKLYCLKKKATTNYRKNSGAKRCIRQKDIPTVFEPRSSFLAVLGILALAIMGGLTAPHTSISVEEVWAWVFSLLSILFLLGEEVNNRSMAAVSTAVSFRTTRVPNHILASTSRGRMESNRGGSSVLGLGQPGPADGRGKEEMEEPSRWKNRRR</sequence>
<feature type="compositionally biased region" description="Basic and acidic residues" evidence="1">
    <location>
        <begin position="799"/>
        <end position="810"/>
    </location>
</feature>
<evidence type="ECO:0000256" key="1">
    <source>
        <dbReference type="SAM" id="MobiDB-lite"/>
    </source>
</evidence>
<reference evidence="4" key="1">
    <citation type="submission" date="2022-11" db="UniProtKB">
        <authorList>
            <consortium name="WormBaseParasite"/>
        </authorList>
    </citation>
    <scope>IDENTIFICATION</scope>
</reference>
<name>A0A914KYY7_MELIC</name>
<dbReference type="WBParaSite" id="Minc3s00183g07003">
    <property type="protein sequence ID" value="Minc3s00183g07003"/>
    <property type="gene ID" value="Minc3s00183g07003"/>
</dbReference>
<feature type="domain" description="DUF1758" evidence="2">
    <location>
        <begin position="564"/>
        <end position="704"/>
    </location>
</feature>
<dbReference type="Pfam" id="PF03564">
    <property type="entry name" value="DUF1759"/>
    <property type="match status" value="1"/>
</dbReference>
<dbReference type="PANTHER" id="PTHR47331:SF5">
    <property type="entry name" value="RIBONUCLEASE H"/>
    <property type="match status" value="1"/>
</dbReference>
<feature type="region of interest" description="Disordered" evidence="1">
    <location>
        <begin position="799"/>
        <end position="864"/>
    </location>
</feature>
<feature type="compositionally biased region" description="Basic and acidic residues" evidence="1">
    <location>
        <begin position="491"/>
        <end position="505"/>
    </location>
</feature>
<proteinExistence type="predicted"/>
<dbReference type="Proteomes" id="UP000887563">
    <property type="component" value="Unplaced"/>
</dbReference>
<dbReference type="Pfam" id="PF05585">
    <property type="entry name" value="DUF1758"/>
    <property type="match status" value="1"/>
</dbReference>
<dbReference type="AlphaFoldDB" id="A0A914KYY7"/>
<feature type="compositionally biased region" description="Polar residues" evidence="1">
    <location>
        <begin position="836"/>
        <end position="850"/>
    </location>
</feature>
<protein>
    <submittedName>
        <fullName evidence="4">Peptidase aspartic putative domain-containing protein</fullName>
    </submittedName>
</protein>
<dbReference type="InterPro" id="IPR008737">
    <property type="entry name" value="DUF1758"/>
</dbReference>
<feature type="compositionally biased region" description="Basic and acidic residues" evidence="1">
    <location>
        <begin position="1086"/>
        <end position="1097"/>
    </location>
</feature>
<dbReference type="InterPro" id="IPR005312">
    <property type="entry name" value="DUF1759"/>
</dbReference>